<keyword evidence="3" id="KW-1185">Reference proteome</keyword>
<organism evidence="2 3">
    <name type="scientific">Sphingomonas alba</name>
    <dbReference type="NCBI Taxonomy" id="2908208"/>
    <lineage>
        <taxon>Bacteria</taxon>
        <taxon>Pseudomonadati</taxon>
        <taxon>Pseudomonadota</taxon>
        <taxon>Alphaproteobacteria</taxon>
        <taxon>Sphingomonadales</taxon>
        <taxon>Sphingomonadaceae</taxon>
        <taxon>Sphingomonas</taxon>
    </lineage>
</organism>
<dbReference type="GO" id="GO:0032259">
    <property type="term" value="P:methylation"/>
    <property type="evidence" value="ECO:0007669"/>
    <property type="project" value="UniProtKB-KW"/>
</dbReference>
<accession>A0ABT0RKM1</accession>
<reference evidence="2" key="1">
    <citation type="submission" date="2022-05" db="EMBL/GenBank/DDBJ databases">
        <authorList>
            <person name="Jo J.-H."/>
            <person name="Im W.-T."/>
        </authorList>
    </citation>
    <scope>NUCLEOTIDE SEQUENCE</scope>
    <source>
        <strain evidence="2">SE158</strain>
    </source>
</reference>
<evidence type="ECO:0000313" key="2">
    <source>
        <dbReference type="EMBL" id="MCL6683191.1"/>
    </source>
</evidence>
<dbReference type="CDD" id="cd02440">
    <property type="entry name" value="AdoMet_MTases"/>
    <property type="match status" value="1"/>
</dbReference>
<gene>
    <name evidence="2" type="ORF">LZ536_04635</name>
</gene>
<evidence type="ECO:0000313" key="3">
    <source>
        <dbReference type="Proteomes" id="UP001165363"/>
    </source>
</evidence>
<name>A0ABT0RKM1_9SPHN</name>
<evidence type="ECO:0000259" key="1">
    <source>
        <dbReference type="Pfam" id="PF13649"/>
    </source>
</evidence>
<keyword evidence="2" id="KW-0489">Methyltransferase</keyword>
<keyword evidence="2" id="KW-0808">Transferase</keyword>
<dbReference type="Proteomes" id="UP001165363">
    <property type="component" value="Unassembled WGS sequence"/>
</dbReference>
<proteinExistence type="predicted"/>
<comment type="caution">
    <text evidence="2">The sequence shown here is derived from an EMBL/GenBank/DDBJ whole genome shotgun (WGS) entry which is preliminary data.</text>
</comment>
<dbReference type="InterPro" id="IPR029063">
    <property type="entry name" value="SAM-dependent_MTases_sf"/>
</dbReference>
<dbReference type="SUPFAM" id="SSF53335">
    <property type="entry name" value="S-adenosyl-L-methionine-dependent methyltransferases"/>
    <property type="match status" value="1"/>
</dbReference>
<dbReference type="InterPro" id="IPR041698">
    <property type="entry name" value="Methyltransf_25"/>
</dbReference>
<feature type="domain" description="Methyltransferase" evidence="1">
    <location>
        <begin position="44"/>
        <end position="136"/>
    </location>
</feature>
<dbReference type="GO" id="GO:0008168">
    <property type="term" value="F:methyltransferase activity"/>
    <property type="evidence" value="ECO:0007669"/>
    <property type="project" value="UniProtKB-KW"/>
</dbReference>
<protein>
    <submittedName>
        <fullName evidence="2">Class I SAM-dependent methyltransferase</fullName>
    </submittedName>
</protein>
<dbReference type="Gene3D" id="3.40.50.150">
    <property type="entry name" value="Vaccinia Virus protein VP39"/>
    <property type="match status" value="1"/>
</dbReference>
<dbReference type="EMBL" id="JAMGBD010000001">
    <property type="protein sequence ID" value="MCL6683191.1"/>
    <property type="molecule type" value="Genomic_DNA"/>
</dbReference>
<dbReference type="RefSeq" id="WP_249847131.1">
    <property type="nucleotide sequence ID" value="NZ_JAMGBD010000001.1"/>
</dbReference>
<dbReference type="PANTHER" id="PTHR43591">
    <property type="entry name" value="METHYLTRANSFERASE"/>
    <property type="match status" value="1"/>
</dbReference>
<dbReference type="Pfam" id="PF13649">
    <property type="entry name" value="Methyltransf_25"/>
    <property type="match status" value="1"/>
</dbReference>
<sequence>MATHDLTFTGSIPDMYDRFMVPLVFAPYAKLVGERAAAFAPRRILETAAGTGVVTETLHRSLPNAQIIATDLNQPMLDQAARRVRSPLVSFQAADALSLPFDDGSFDLVVCQFGVMFFPDKVRGNAEARRVLRDGGHYIVVIWDEVDFNLATKVAGRAVSDLIPGETGRFYERVPFRYHDTGQIRRDLEAAGFKQIEIETIELQSRASSARDAAMALVQGTPMRADIEEVAPGMLGAATDAAARALTRFEGIDGFEAPMSAHLVIATKG</sequence>